<dbReference type="KEGG" id="hch:HCH_03986"/>
<evidence type="ECO:0000313" key="2">
    <source>
        <dbReference type="Proteomes" id="UP000000238"/>
    </source>
</evidence>
<accession>Q2SF70</accession>
<dbReference type="AlphaFoldDB" id="Q2SF70"/>
<dbReference type="HOGENOM" id="CLU_090248_0_0_6"/>
<proteinExistence type="predicted"/>
<dbReference type="OrthoDB" id="7595245at2"/>
<dbReference type="Proteomes" id="UP000000238">
    <property type="component" value="Chromosome"/>
</dbReference>
<organism evidence="1 2">
    <name type="scientific">Hahella chejuensis (strain KCTC 2396)</name>
    <dbReference type="NCBI Taxonomy" id="349521"/>
    <lineage>
        <taxon>Bacteria</taxon>
        <taxon>Pseudomonadati</taxon>
        <taxon>Pseudomonadota</taxon>
        <taxon>Gammaproteobacteria</taxon>
        <taxon>Oceanospirillales</taxon>
        <taxon>Hahellaceae</taxon>
        <taxon>Hahella</taxon>
    </lineage>
</organism>
<sequence>MNLEYIDTPSEDFLCDRYHITEINSFEELLVAYRELAASHPDCRFLLTLDDLGQACYTAMHSTQSHDLDNTDDFDLSKLPPECFEDGEHKGYLSHKDEFPIRRRNMEAKLKEHTLADVIARGVSLNEDAPEDIEDVNADPLSILDAETYLLKVPVTASHETIFAFPNGYFTCDLNPFENVVLAKHLDDHFGYQLMGLGASYLAFLKTKPLDHNAIQQLIDTLDQIYRDEFDDEMKEMLRGIISNSSVLVLKYTE</sequence>
<gene>
    <name evidence="1" type="ordered locus">HCH_03986</name>
</gene>
<dbReference type="eggNOG" id="ENOG502ZUWJ">
    <property type="taxonomic scope" value="Bacteria"/>
</dbReference>
<name>Q2SF70_HAHCH</name>
<keyword evidence="2" id="KW-1185">Reference proteome</keyword>
<evidence type="ECO:0000313" key="1">
    <source>
        <dbReference type="EMBL" id="ABC30704.1"/>
    </source>
</evidence>
<dbReference type="EMBL" id="CP000155">
    <property type="protein sequence ID" value="ABC30704.1"/>
    <property type="molecule type" value="Genomic_DNA"/>
</dbReference>
<dbReference type="RefSeq" id="WP_011397771.1">
    <property type="nucleotide sequence ID" value="NC_007645.1"/>
</dbReference>
<protein>
    <recommendedName>
        <fullName evidence="3">DUF4253 domain-containing protein</fullName>
    </recommendedName>
</protein>
<reference evidence="1 2" key="1">
    <citation type="journal article" date="2005" name="Nucleic Acids Res.">
        <title>Genomic blueprint of Hahella chejuensis, a marine microbe producing an algicidal agent.</title>
        <authorList>
            <person name="Jeong H."/>
            <person name="Yim J.H."/>
            <person name="Lee C."/>
            <person name="Choi S.-H."/>
            <person name="Park Y.K."/>
            <person name="Yoon S.H."/>
            <person name="Hur C.-G."/>
            <person name="Kang H.-Y."/>
            <person name="Kim D."/>
            <person name="Lee H.H."/>
            <person name="Park K.H."/>
            <person name="Park S.-H."/>
            <person name="Park H.-S."/>
            <person name="Lee H.K."/>
            <person name="Oh T.K."/>
            <person name="Kim J.F."/>
        </authorList>
    </citation>
    <scope>NUCLEOTIDE SEQUENCE [LARGE SCALE GENOMIC DNA]</scope>
    <source>
        <strain evidence="1 2">KCTC 2396</strain>
    </source>
</reference>
<evidence type="ECO:0008006" key="3">
    <source>
        <dbReference type="Google" id="ProtNLM"/>
    </source>
</evidence>